<dbReference type="InParanoid" id="A0A1Z5JD88"/>
<organism evidence="1 2">
    <name type="scientific">Fistulifera solaris</name>
    <name type="common">Oleaginous diatom</name>
    <dbReference type="NCBI Taxonomy" id="1519565"/>
    <lineage>
        <taxon>Eukaryota</taxon>
        <taxon>Sar</taxon>
        <taxon>Stramenopiles</taxon>
        <taxon>Ochrophyta</taxon>
        <taxon>Bacillariophyta</taxon>
        <taxon>Bacillariophyceae</taxon>
        <taxon>Bacillariophycidae</taxon>
        <taxon>Naviculales</taxon>
        <taxon>Naviculaceae</taxon>
        <taxon>Fistulifera</taxon>
    </lineage>
</organism>
<dbReference type="AlphaFoldDB" id="A0A1Z5JD88"/>
<gene>
    <name evidence="1" type="ORF">FisN_8Lh057</name>
</gene>
<evidence type="ECO:0000313" key="2">
    <source>
        <dbReference type="Proteomes" id="UP000198406"/>
    </source>
</evidence>
<keyword evidence="2" id="KW-1185">Reference proteome</keyword>
<accession>A0A1Z5JD88</accession>
<dbReference type="Proteomes" id="UP000198406">
    <property type="component" value="Unassembled WGS sequence"/>
</dbReference>
<evidence type="ECO:0000313" key="1">
    <source>
        <dbReference type="EMBL" id="GAX11965.1"/>
    </source>
</evidence>
<name>A0A1Z5JD88_FISSO</name>
<reference evidence="1 2" key="1">
    <citation type="journal article" date="2015" name="Plant Cell">
        <title>Oil accumulation by the oleaginous diatom Fistulifera solaris as revealed by the genome and transcriptome.</title>
        <authorList>
            <person name="Tanaka T."/>
            <person name="Maeda Y."/>
            <person name="Veluchamy A."/>
            <person name="Tanaka M."/>
            <person name="Abida H."/>
            <person name="Marechal E."/>
            <person name="Bowler C."/>
            <person name="Muto M."/>
            <person name="Sunaga Y."/>
            <person name="Tanaka M."/>
            <person name="Yoshino T."/>
            <person name="Taniguchi T."/>
            <person name="Fukuda Y."/>
            <person name="Nemoto M."/>
            <person name="Matsumoto M."/>
            <person name="Wong P.S."/>
            <person name="Aburatani S."/>
            <person name="Fujibuchi W."/>
        </authorList>
    </citation>
    <scope>NUCLEOTIDE SEQUENCE [LARGE SCALE GENOMIC DNA]</scope>
    <source>
        <strain evidence="1 2">JPCC DA0580</strain>
    </source>
</reference>
<dbReference type="EMBL" id="BDSP01000048">
    <property type="protein sequence ID" value="GAX11965.1"/>
    <property type="molecule type" value="Genomic_DNA"/>
</dbReference>
<dbReference type="OrthoDB" id="47588at2759"/>
<protein>
    <submittedName>
        <fullName evidence="1">Uncharacterized protein</fullName>
    </submittedName>
</protein>
<sequence length="213" mass="24200">MSKHHLSLRTARFLSPDASERNQELTLFKIAELVDLSFVPACLQLAEGYVDVLKLMIAAVQSAYVQGISPTLLIQEINALTTPAAGRPLMPEEEQLRNEWIQIVYITLQTLDYKNLNHSFPTEVEQTFGKVAPVLIRRRQLSTEWKGQEVWETCSQFFATQQKALVLQSLRVLWVTLTVVEEVERCEGEFAKMDAPLKPPIPGAFEKNTEFLP</sequence>
<comment type="caution">
    <text evidence="1">The sequence shown here is derived from an EMBL/GenBank/DDBJ whole genome shotgun (WGS) entry which is preliminary data.</text>
</comment>
<proteinExistence type="predicted"/>